<evidence type="ECO:0000256" key="13">
    <source>
        <dbReference type="ARBA" id="ARBA00023136"/>
    </source>
</evidence>
<evidence type="ECO:0000313" key="17">
    <source>
        <dbReference type="EMBL" id="MBS5519913.1"/>
    </source>
</evidence>
<dbReference type="PANTHER" id="PTHR45528">
    <property type="entry name" value="SENSOR HISTIDINE KINASE CPXA"/>
    <property type="match status" value="1"/>
</dbReference>
<comment type="caution">
    <text evidence="17">The sequence shown here is derived from an EMBL/GenBank/DDBJ whole genome shotgun (WGS) entry which is preliminary data.</text>
</comment>
<dbReference type="PANTHER" id="PTHR45528:SF1">
    <property type="entry name" value="SENSOR HISTIDINE KINASE CPXA"/>
    <property type="match status" value="1"/>
</dbReference>
<accession>A0A943EHF8</accession>
<dbReference type="EMBL" id="JAGZCZ010000006">
    <property type="protein sequence ID" value="MBS5519913.1"/>
    <property type="molecule type" value="Genomic_DNA"/>
</dbReference>
<organism evidence="17 18">
    <name type="scientific">Acidaminococcus intestini</name>
    <dbReference type="NCBI Taxonomy" id="187327"/>
    <lineage>
        <taxon>Bacteria</taxon>
        <taxon>Bacillati</taxon>
        <taxon>Bacillota</taxon>
        <taxon>Negativicutes</taxon>
        <taxon>Acidaminococcales</taxon>
        <taxon>Acidaminococcaceae</taxon>
        <taxon>Acidaminococcus</taxon>
    </lineage>
</organism>
<dbReference type="Gene3D" id="3.30.565.10">
    <property type="entry name" value="Histidine kinase-like ATPase, C-terminal domain"/>
    <property type="match status" value="1"/>
</dbReference>
<protein>
    <recommendedName>
        <fullName evidence="3">histidine kinase</fullName>
        <ecNumber evidence="3">2.7.13.3</ecNumber>
    </recommendedName>
</protein>
<dbReference type="PROSITE" id="PS50885">
    <property type="entry name" value="HAMP"/>
    <property type="match status" value="1"/>
</dbReference>
<dbReference type="SUPFAM" id="SSF158472">
    <property type="entry name" value="HAMP domain-like"/>
    <property type="match status" value="1"/>
</dbReference>
<feature type="domain" description="Histidine kinase" evidence="15">
    <location>
        <begin position="272"/>
        <end position="492"/>
    </location>
</feature>
<evidence type="ECO:0000256" key="2">
    <source>
        <dbReference type="ARBA" id="ARBA00004651"/>
    </source>
</evidence>
<feature type="domain" description="HAMP" evidence="16">
    <location>
        <begin position="205"/>
        <end position="257"/>
    </location>
</feature>
<dbReference type="InterPro" id="IPR050398">
    <property type="entry name" value="HssS/ArlS-like"/>
</dbReference>
<dbReference type="PRINTS" id="PR00344">
    <property type="entry name" value="BCTRLSENSOR"/>
</dbReference>
<dbReference type="InterPro" id="IPR003661">
    <property type="entry name" value="HisK_dim/P_dom"/>
</dbReference>
<keyword evidence="4" id="KW-1003">Cell membrane</keyword>
<dbReference type="AlphaFoldDB" id="A0A943EHF8"/>
<proteinExistence type="predicted"/>
<dbReference type="InterPro" id="IPR036890">
    <property type="entry name" value="HATPase_C_sf"/>
</dbReference>
<dbReference type="Proteomes" id="UP000754226">
    <property type="component" value="Unassembled WGS sequence"/>
</dbReference>
<name>A0A943EHF8_9FIRM</name>
<evidence type="ECO:0000256" key="14">
    <source>
        <dbReference type="SAM" id="Phobius"/>
    </source>
</evidence>
<dbReference type="GO" id="GO:0005524">
    <property type="term" value="F:ATP binding"/>
    <property type="evidence" value="ECO:0007669"/>
    <property type="project" value="UniProtKB-KW"/>
</dbReference>
<dbReference type="InterPro" id="IPR003594">
    <property type="entry name" value="HATPase_dom"/>
</dbReference>
<keyword evidence="10" id="KW-0067">ATP-binding</keyword>
<keyword evidence="5" id="KW-0597">Phosphoprotein</keyword>
<evidence type="ECO:0000313" key="18">
    <source>
        <dbReference type="Proteomes" id="UP000754226"/>
    </source>
</evidence>
<dbReference type="SMART" id="SM00304">
    <property type="entry name" value="HAMP"/>
    <property type="match status" value="1"/>
</dbReference>
<keyword evidence="13 14" id="KW-0472">Membrane</keyword>
<dbReference type="Gene3D" id="6.10.340.10">
    <property type="match status" value="1"/>
</dbReference>
<dbReference type="InterPro" id="IPR005467">
    <property type="entry name" value="His_kinase_dom"/>
</dbReference>
<keyword evidence="11 14" id="KW-1133">Transmembrane helix</keyword>
<evidence type="ECO:0000259" key="15">
    <source>
        <dbReference type="PROSITE" id="PS50109"/>
    </source>
</evidence>
<keyword evidence="7 14" id="KW-0812">Transmembrane</keyword>
<dbReference type="CDD" id="cd06225">
    <property type="entry name" value="HAMP"/>
    <property type="match status" value="1"/>
</dbReference>
<dbReference type="Pfam" id="PF00672">
    <property type="entry name" value="HAMP"/>
    <property type="match status" value="1"/>
</dbReference>
<evidence type="ECO:0000256" key="4">
    <source>
        <dbReference type="ARBA" id="ARBA00022475"/>
    </source>
</evidence>
<dbReference type="SMART" id="SM00388">
    <property type="entry name" value="HisKA"/>
    <property type="match status" value="1"/>
</dbReference>
<evidence type="ECO:0000256" key="7">
    <source>
        <dbReference type="ARBA" id="ARBA00022692"/>
    </source>
</evidence>
<gene>
    <name evidence="17" type="ORF">KHX13_06235</name>
</gene>
<evidence type="ECO:0000256" key="1">
    <source>
        <dbReference type="ARBA" id="ARBA00000085"/>
    </source>
</evidence>
<dbReference type="SUPFAM" id="SSF47384">
    <property type="entry name" value="Homodimeric domain of signal transducing histidine kinase"/>
    <property type="match status" value="1"/>
</dbReference>
<dbReference type="GO" id="GO:0005886">
    <property type="term" value="C:plasma membrane"/>
    <property type="evidence" value="ECO:0007669"/>
    <property type="project" value="UniProtKB-SubCell"/>
</dbReference>
<evidence type="ECO:0000256" key="10">
    <source>
        <dbReference type="ARBA" id="ARBA00022840"/>
    </source>
</evidence>
<dbReference type="EC" id="2.7.13.3" evidence="3"/>
<evidence type="ECO:0000256" key="6">
    <source>
        <dbReference type="ARBA" id="ARBA00022679"/>
    </source>
</evidence>
<dbReference type="InterPro" id="IPR036097">
    <property type="entry name" value="HisK_dim/P_sf"/>
</dbReference>
<dbReference type="Pfam" id="PF00512">
    <property type="entry name" value="HisKA"/>
    <property type="match status" value="1"/>
</dbReference>
<evidence type="ECO:0000256" key="8">
    <source>
        <dbReference type="ARBA" id="ARBA00022741"/>
    </source>
</evidence>
<keyword evidence="8" id="KW-0547">Nucleotide-binding</keyword>
<evidence type="ECO:0000259" key="16">
    <source>
        <dbReference type="PROSITE" id="PS50885"/>
    </source>
</evidence>
<evidence type="ECO:0000256" key="3">
    <source>
        <dbReference type="ARBA" id="ARBA00012438"/>
    </source>
</evidence>
<dbReference type="SUPFAM" id="SSF55874">
    <property type="entry name" value="ATPase domain of HSP90 chaperone/DNA topoisomerase II/histidine kinase"/>
    <property type="match status" value="1"/>
</dbReference>
<dbReference type="Pfam" id="PF02518">
    <property type="entry name" value="HATPase_c"/>
    <property type="match status" value="1"/>
</dbReference>
<evidence type="ECO:0000256" key="11">
    <source>
        <dbReference type="ARBA" id="ARBA00022989"/>
    </source>
</evidence>
<feature type="transmembrane region" description="Helical" evidence="14">
    <location>
        <begin position="12"/>
        <end position="37"/>
    </location>
</feature>
<dbReference type="SMART" id="SM00387">
    <property type="entry name" value="HATPase_c"/>
    <property type="match status" value="1"/>
</dbReference>
<feature type="transmembrane region" description="Helical" evidence="14">
    <location>
        <begin position="180"/>
        <end position="199"/>
    </location>
</feature>
<evidence type="ECO:0000256" key="12">
    <source>
        <dbReference type="ARBA" id="ARBA00023012"/>
    </source>
</evidence>
<dbReference type="InterPro" id="IPR004358">
    <property type="entry name" value="Sig_transdc_His_kin-like_C"/>
</dbReference>
<dbReference type="GO" id="GO:0000155">
    <property type="term" value="F:phosphorelay sensor kinase activity"/>
    <property type="evidence" value="ECO:0007669"/>
    <property type="project" value="InterPro"/>
</dbReference>
<dbReference type="CDD" id="cd00082">
    <property type="entry name" value="HisKA"/>
    <property type="match status" value="1"/>
</dbReference>
<dbReference type="Gene3D" id="1.10.287.130">
    <property type="match status" value="1"/>
</dbReference>
<dbReference type="InterPro" id="IPR003660">
    <property type="entry name" value="HAMP_dom"/>
</dbReference>
<sequence>MIHIRDFSIKKRLLFSNFFMIIIPVIFMALLSALVFLSLQFGNLNRSTILSFLWPESGPTLSTQFELTRFRVRADQFKKKSKDLVDSAHHLEALGCQVVIIGKQGAIIYQTEDTQGMETLSQALSEAPSGRGSISWGEKGLAFHYFSDESGLRLAVIGEGPLVVDGELIDISSKALLKKSFYVVCGLVTLLIIIIGWKLSRYLGKQIIEPLQVLQVTASHIAQGDLDTPVPVDSEDEIGMTMMAFELTRRQLKMARETRDRYERNRKEMIAGISHDLSTPLTKIEGYACGLRDGIADTPEKKDHYFRMIIDTARHMGNLVQSLFLFSKLDLGQMEYHMEKVPLKAYLEDYVEEQSEHFKSQGLLLKVEAPQEECEVLLDRIQFSRIVTNLLSNSIKYKTAALGHMVMKLSVPRKQWVQLVFSDDGPGVAPDDLSHLFESFYRTDKARTNPAKGSGLGLAVVRELVKGMKGIIWAENATPHGLKIVMEFPLAKEDA</sequence>
<keyword evidence="6" id="KW-0808">Transferase</keyword>
<dbReference type="PROSITE" id="PS50109">
    <property type="entry name" value="HIS_KIN"/>
    <property type="match status" value="1"/>
</dbReference>
<keyword evidence="9 17" id="KW-0418">Kinase</keyword>
<keyword evidence="12" id="KW-0902">Two-component regulatory system</keyword>
<evidence type="ECO:0000256" key="5">
    <source>
        <dbReference type="ARBA" id="ARBA00022553"/>
    </source>
</evidence>
<comment type="catalytic activity">
    <reaction evidence="1">
        <text>ATP + protein L-histidine = ADP + protein N-phospho-L-histidine.</text>
        <dbReference type="EC" id="2.7.13.3"/>
    </reaction>
</comment>
<comment type="subcellular location">
    <subcellularLocation>
        <location evidence="2">Cell membrane</location>
        <topology evidence="2">Multi-pass membrane protein</topology>
    </subcellularLocation>
</comment>
<evidence type="ECO:0000256" key="9">
    <source>
        <dbReference type="ARBA" id="ARBA00022777"/>
    </source>
</evidence>
<reference evidence="17" key="1">
    <citation type="submission" date="2021-02" db="EMBL/GenBank/DDBJ databases">
        <title>Infant gut strain persistence is associated with maternal origin, phylogeny, and functional potential including surface adhesion and iron acquisition.</title>
        <authorList>
            <person name="Lou Y.C."/>
        </authorList>
    </citation>
    <scope>NUCLEOTIDE SEQUENCE</scope>
    <source>
        <strain evidence="17">L3_106_000M1_dasL3_106_000M1_concoct_15</strain>
    </source>
</reference>